<protein>
    <recommendedName>
        <fullName evidence="2">Metallo-beta-lactamase domain-containing protein</fullName>
    </recommendedName>
</protein>
<organism evidence="3 4">
    <name type="scientific">Venturia effusa</name>
    <dbReference type="NCBI Taxonomy" id="50376"/>
    <lineage>
        <taxon>Eukaryota</taxon>
        <taxon>Fungi</taxon>
        <taxon>Dikarya</taxon>
        <taxon>Ascomycota</taxon>
        <taxon>Pezizomycotina</taxon>
        <taxon>Dothideomycetes</taxon>
        <taxon>Pleosporomycetidae</taxon>
        <taxon>Venturiales</taxon>
        <taxon>Venturiaceae</taxon>
        <taxon>Venturia</taxon>
    </lineage>
</organism>
<dbReference type="AlphaFoldDB" id="A0A517LHC4"/>
<dbReference type="GO" id="GO:0070813">
    <property type="term" value="P:hydrogen sulfide metabolic process"/>
    <property type="evidence" value="ECO:0007669"/>
    <property type="project" value="TreeGrafter"/>
</dbReference>
<dbReference type="Pfam" id="PF00753">
    <property type="entry name" value="Lactamase_B"/>
    <property type="match status" value="1"/>
</dbReference>
<dbReference type="InterPro" id="IPR051682">
    <property type="entry name" value="Mito_Persulfide_Diox"/>
</dbReference>
<dbReference type="SUPFAM" id="SSF56281">
    <property type="entry name" value="Metallo-hydrolase/oxidoreductase"/>
    <property type="match status" value="1"/>
</dbReference>
<dbReference type="STRING" id="50376.A0A517LHC4"/>
<dbReference type="FunFam" id="3.60.15.10:FF:000033">
    <property type="entry name" value="MBL fold metallo-hydrolase"/>
    <property type="match status" value="1"/>
</dbReference>
<keyword evidence="4" id="KW-1185">Reference proteome</keyword>
<dbReference type="OrthoDB" id="449487at2759"/>
<reference evidence="3 4" key="1">
    <citation type="submission" date="2019-07" db="EMBL/GenBank/DDBJ databases">
        <title>Finished genome of Venturia effusa.</title>
        <authorList>
            <person name="Young C.A."/>
            <person name="Cox M.P."/>
            <person name="Ganley A.R.D."/>
            <person name="David W.J."/>
        </authorList>
    </citation>
    <scope>NUCLEOTIDE SEQUENCE [LARGE SCALE GENOMIC DNA]</scope>
    <source>
        <strain evidence="4">albino</strain>
    </source>
</reference>
<dbReference type="PANTHER" id="PTHR43084:SF1">
    <property type="entry name" value="PERSULFIDE DIOXYGENASE ETHE1, MITOCHONDRIAL"/>
    <property type="match status" value="1"/>
</dbReference>
<dbReference type="Proteomes" id="UP000316270">
    <property type="component" value="Chromosome 12"/>
</dbReference>
<accession>A0A517LHC4</accession>
<sequence length="300" mass="33389">MADRAQPQNIDSPIINAIHEPKTGTWQYIVADPATKKAVIIDPVLDFDPATSSISTTSADNLLEIVRKENYTVEKILETHVHADHLTASYYLKQQLDNHAEICIGARIGTVQATWAERYNIEKSEYEGVFDKLFADDETFAIGDLQAKVFHLPGHTPDHVGYTIGPNIFVGDSIFNPDIGSARCDFPGGSPTHLFASTEKLLAMPKEFRLYTGHDYPDGREAVPFTTVAVQRETNKHVKSGTREEDFVKWRRERDGGLGEPKLLHQALQTNIRAGRLPGKNRDGLRLFCVPVKGDVVALL</sequence>
<keyword evidence="1" id="KW-0479">Metal-binding</keyword>
<dbReference type="InterPro" id="IPR001279">
    <property type="entry name" value="Metallo-B-lactamas"/>
</dbReference>
<dbReference type="SMART" id="SM00849">
    <property type="entry name" value="Lactamase_B"/>
    <property type="match status" value="1"/>
</dbReference>
<evidence type="ECO:0000313" key="4">
    <source>
        <dbReference type="Proteomes" id="UP000316270"/>
    </source>
</evidence>
<dbReference type="Gene3D" id="3.60.15.10">
    <property type="entry name" value="Ribonuclease Z/Hydroxyacylglutathione hydrolase-like"/>
    <property type="match status" value="1"/>
</dbReference>
<name>A0A517LHC4_9PEZI</name>
<evidence type="ECO:0000256" key="1">
    <source>
        <dbReference type="ARBA" id="ARBA00022723"/>
    </source>
</evidence>
<proteinExistence type="predicted"/>
<dbReference type="GO" id="GO:0050313">
    <property type="term" value="F:sulfur dioxygenase activity"/>
    <property type="evidence" value="ECO:0007669"/>
    <property type="project" value="InterPro"/>
</dbReference>
<dbReference type="GO" id="GO:0046872">
    <property type="term" value="F:metal ion binding"/>
    <property type="evidence" value="ECO:0007669"/>
    <property type="project" value="UniProtKB-KW"/>
</dbReference>
<dbReference type="InterPro" id="IPR036866">
    <property type="entry name" value="RibonucZ/Hydroxyglut_hydro"/>
</dbReference>
<evidence type="ECO:0000313" key="3">
    <source>
        <dbReference type="EMBL" id="QDS75027.1"/>
    </source>
</evidence>
<feature type="domain" description="Metallo-beta-lactamase" evidence="2">
    <location>
        <begin position="24"/>
        <end position="214"/>
    </location>
</feature>
<gene>
    <name evidence="3" type="ORF">FKW77_005954</name>
</gene>
<dbReference type="GO" id="GO:0006749">
    <property type="term" value="P:glutathione metabolic process"/>
    <property type="evidence" value="ECO:0007669"/>
    <property type="project" value="InterPro"/>
</dbReference>
<dbReference type="EMBL" id="CP042196">
    <property type="protein sequence ID" value="QDS75027.1"/>
    <property type="molecule type" value="Genomic_DNA"/>
</dbReference>
<dbReference type="PANTHER" id="PTHR43084">
    <property type="entry name" value="PERSULFIDE DIOXYGENASE ETHE1"/>
    <property type="match status" value="1"/>
</dbReference>
<dbReference type="CDD" id="cd07724">
    <property type="entry name" value="POD-like_MBL-fold"/>
    <property type="match status" value="1"/>
</dbReference>
<evidence type="ECO:0000259" key="2">
    <source>
        <dbReference type="SMART" id="SM00849"/>
    </source>
</evidence>
<dbReference type="InterPro" id="IPR044528">
    <property type="entry name" value="POD-like_MBL-fold"/>
</dbReference>